<accession>I4E627</accession>
<organism evidence="1">
    <name type="scientific">Neisseria meningitidis alpha522</name>
    <dbReference type="NCBI Taxonomy" id="996307"/>
    <lineage>
        <taxon>Bacteria</taxon>
        <taxon>Pseudomonadati</taxon>
        <taxon>Pseudomonadota</taxon>
        <taxon>Betaproteobacteria</taxon>
        <taxon>Neisseriales</taxon>
        <taxon>Neisseriaceae</taxon>
        <taxon>Neisseria</taxon>
    </lineage>
</organism>
<protein>
    <submittedName>
        <fullName evidence="1">Uncharacterized protein</fullName>
    </submittedName>
</protein>
<gene>
    <name evidence="1" type="ORF">NMALPHA522_1252</name>
</gene>
<evidence type="ECO:0000313" key="1">
    <source>
        <dbReference type="EMBL" id="CCA44793.1"/>
    </source>
</evidence>
<proteinExistence type="predicted"/>
<sequence length="30" mass="3520">MHVWKHSDFNVPKKLSIAALSKQFPLRDIL</sequence>
<name>I4E627_NEIME</name>
<dbReference type="EMBL" id="FR845710">
    <property type="protein sequence ID" value="CCA44793.1"/>
    <property type="molecule type" value="Genomic_DNA"/>
</dbReference>
<reference evidence="1" key="1">
    <citation type="submission" date="2011-03" db="EMBL/GenBank/DDBJ databases">
        <title>Draft genome of Neisseria meningitidis strain alpha522.</title>
        <authorList>
            <person name="Schoen C."/>
            <person name="Blom J."/>
        </authorList>
    </citation>
    <scope>NUCLEOTIDE SEQUENCE</scope>
    <source>
        <strain evidence="1">Alpha522</strain>
    </source>
</reference>
<dbReference type="AlphaFoldDB" id="I4E627"/>